<proteinExistence type="predicted"/>
<sequence>MQRKTLLVALIIGVVLALALFFFVLQPKVLRQTPVQTQPVVNTTQPQQAQNVAQPKTKLLTIIATIEASQGGRVLVNGTETTSWNSTGPFILVLEAVPERCMALDYWLINNTIIGERRLSLTIAGNTTIKAFFTKPWYTLIIKANATGAAVQINSDNYTLPASISVPACNTVEVKPLETPLYKPLNNTLKITVSSDTNIMLYYRQKSINSIQILINGKPREVEVRKDPFVKSIGTIETTSDGLIHIKGTMYIYIYVPWNFTRVIVQADIKPLSDSKGFNVGRYCEWGADPFAYYKSFYDVTRVEFQGCRPFGVSHYGYVSGKRYDYEKPGAIFIDAINVEAWVKIEAYP</sequence>
<dbReference type="AlphaFoldDB" id="A0A7C1GQ78"/>
<reference evidence="1" key="1">
    <citation type="journal article" date="2020" name="mSystems">
        <title>Genome- and Community-Level Interaction Insights into Carbon Utilization and Element Cycling Functions of Hydrothermarchaeota in Hydrothermal Sediment.</title>
        <authorList>
            <person name="Zhou Z."/>
            <person name="Liu Y."/>
            <person name="Xu W."/>
            <person name="Pan J."/>
            <person name="Luo Z.H."/>
            <person name="Li M."/>
        </authorList>
    </citation>
    <scope>NUCLEOTIDE SEQUENCE [LARGE SCALE GENOMIC DNA]</scope>
    <source>
        <strain evidence="1">SpSt-116</strain>
    </source>
</reference>
<dbReference type="EMBL" id="DSAY01000121">
    <property type="protein sequence ID" value="HDP15452.1"/>
    <property type="molecule type" value="Genomic_DNA"/>
</dbReference>
<name>A0A7C1GQ78_9CREN</name>
<evidence type="ECO:0000313" key="1">
    <source>
        <dbReference type="EMBL" id="HDP15452.1"/>
    </source>
</evidence>
<accession>A0A7C1GQ78</accession>
<evidence type="ECO:0008006" key="2">
    <source>
        <dbReference type="Google" id="ProtNLM"/>
    </source>
</evidence>
<comment type="caution">
    <text evidence="1">The sequence shown here is derived from an EMBL/GenBank/DDBJ whole genome shotgun (WGS) entry which is preliminary data.</text>
</comment>
<organism evidence="1">
    <name type="scientific">Thermofilum adornatum</name>
    <dbReference type="NCBI Taxonomy" id="1365176"/>
    <lineage>
        <taxon>Archaea</taxon>
        <taxon>Thermoproteota</taxon>
        <taxon>Thermoprotei</taxon>
        <taxon>Thermofilales</taxon>
        <taxon>Thermofilaceae</taxon>
        <taxon>Thermofilum</taxon>
    </lineage>
</organism>
<gene>
    <name evidence="1" type="ORF">ENN26_06760</name>
</gene>
<protein>
    <recommendedName>
        <fullName evidence="2">Bacterial repeat domain-containing protein</fullName>
    </recommendedName>
</protein>